<evidence type="ECO:0000313" key="2">
    <source>
        <dbReference type="EMBL" id="ASG23835.1"/>
    </source>
</evidence>
<sequence>MSYIDLFKKESSLISKLGIEQAHTAWVMARYLEEADIGALAANALTDGPNDKKIDFIYLDHDGKRIIFAQGFFANKARDEAPANKASDLNTAAAWLLSGDLSVVPDQMRLIMEECRVALEVDGVDSIELFYIHNLPESVNVARELQTVEDNIKKILGGRAITVRAVELGIAKIQHLSDSQDSHIEVKDDIEFPAKIAFQENGPNWRAYVASVPGIWLHSVFNKYSDSLFSANYRGYLGGGRRRRVNTGIRESAETRPADFWAFNNGITILTKGFKIDKSGTPVISGMSVINGAQTTGSIGSVDIGKKNISDLRVLCRVIESSDSATIDEIVKFNNTQNAITSWDQYSNDPDQKRLVQEFRDLGFVYNIKRGFVGEGDQLGIDEVIQPLLAYHGRPLDANRGKNQIFDRKQLYQNAFDGKKARHVLFVYSLGKAIDERRLALKNKSNEGSLLQVESDQLSLMRNLKFKAFFTAMVASTIETALGKKCDAQTIGFSHEASMSNTLVELIARWSPVVDTLLALITATDSVKDFGVMLSDDTFIPNLAKQVNALLHAMGAASKHSAFAELVTGT</sequence>
<dbReference type="KEGG" id="nao:Y958_23000"/>
<protein>
    <recommendedName>
        <fullName evidence="1">Abortive phage infection protein C-terminal domain-containing protein</fullName>
    </recommendedName>
</protein>
<dbReference type="AlphaFoldDB" id="A0A248JYN9"/>
<reference evidence="2 3" key="1">
    <citation type="submission" date="2017-06" db="EMBL/GenBank/DDBJ databases">
        <title>Complete genome sequence of Nitrospirillum amazonense strain CBAmC, an endophytic nitrogen-fixing and plant growth-promoting bacterium, isolated from sugarcane.</title>
        <authorList>
            <person name="Schwab S."/>
            <person name="dos Santos Teixeira K.R."/>
            <person name="Simoes Araujo J.L."/>
            <person name="Soares Vidal M."/>
            <person name="Borges de Freitas H.R."/>
            <person name="Rivello Crivelaro A.L."/>
            <person name="Bueno de Camargo Nunes A."/>
            <person name="dos Santos C.M."/>
            <person name="Palmeira da Silva Rosa D."/>
            <person name="da Silva Padilha D."/>
            <person name="da Silva E."/>
            <person name="Araujo Terra L."/>
            <person name="Soares Mendes V."/>
            <person name="Farinelli L."/>
            <person name="Magalhaes Cruz L."/>
            <person name="Baldani J.I."/>
        </authorList>
    </citation>
    <scope>NUCLEOTIDE SEQUENCE [LARGE SCALE GENOMIC DNA]</scope>
    <source>
        <strain evidence="2 3">CBAmC</strain>
    </source>
</reference>
<proteinExistence type="predicted"/>
<gene>
    <name evidence="2" type="ORF">Y958_23000</name>
</gene>
<dbReference type="InterPro" id="IPR018891">
    <property type="entry name" value="AIPR_C"/>
</dbReference>
<keyword evidence="3" id="KW-1185">Reference proteome</keyword>
<accession>A0A248JYN9</accession>
<dbReference type="RefSeq" id="WP_088874300.1">
    <property type="nucleotide sequence ID" value="NZ_CP022112.1"/>
</dbReference>
<evidence type="ECO:0000259" key="1">
    <source>
        <dbReference type="Pfam" id="PF10592"/>
    </source>
</evidence>
<dbReference type="Proteomes" id="UP000197153">
    <property type="component" value="Chromosome 3"/>
</dbReference>
<dbReference type="Pfam" id="PF10592">
    <property type="entry name" value="AIPR"/>
    <property type="match status" value="1"/>
</dbReference>
<feature type="domain" description="Abortive phage infection protein C-terminal" evidence="1">
    <location>
        <begin position="229"/>
        <end position="514"/>
    </location>
</feature>
<evidence type="ECO:0000313" key="3">
    <source>
        <dbReference type="Proteomes" id="UP000197153"/>
    </source>
</evidence>
<dbReference type="EMBL" id="CP022112">
    <property type="protein sequence ID" value="ASG23835.1"/>
    <property type="molecule type" value="Genomic_DNA"/>
</dbReference>
<organism evidence="2 3">
    <name type="scientific">Nitrospirillum viridazoti CBAmc</name>
    <dbReference type="NCBI Taxonomy" id="1441467"/>
    <lineage>
        <taxon>Bacteria</taxon>
        <taxon>Pseudomonadati</taxon>
        <taxon>Pseudomonadota</taxon>
        <taxon>Alphaproteobacteria</taxon>
        <taxon>Rhodospirillales</taxon>
        <taxon>Azospirillaceae</taxon>
        <taxon>Nitrospirillum</taxon>
        <taxon>Nitrospirillum viridazoti</taxon>
    </lineage>
</organism>
<name>A0A248JYN9_9PROT</name>